<evidence type="ECO:0000256" key="3">
    <source>
        <dbReference type="ARBA" id="ARBA00022679"/>
    </source>
</evidence>
<dbReference type="NCBIfam" id="TIGR00023">
    <property type="entry name" value="glycerol-3-phosphate 1-O-acyltransferase PlsY"/>
    <property type="match status" value="1"/>
</dbReference>
<gene>
    <name evidence="10 11" type="primary">plsY</name>
    <name evidence="11" type="ORF">CP520_01335</name>
</gene>
<protein>
    <recommendedName>
        <fullName evidence="10">Glycerol-3-phosphate acyltransferase</fullName>
    </recommendedName>
    <alternativeName>
        <fullName evidence="10">Acyl-PO4 G3P acyltransferase</fullName>
    </alternativeName>
    <alternativeName>
        <fullName evidence="10">Acyl-phosphate--glycerol-3-phosphate acyltransferase</fullName>
    </alternativeName>
    <alternativeName>
        <fullName evidence="10">G3P acyltransferase</fullName>
        <shortName evidence="10">GPAT</shortName>
        <ecNumber evidence="10">2.3.1.275</ecNumber>
    </alternativeName>
    <alternativeName>
        <fullName evidence="10">Lysophosphatidic acid synthase</fullName>
        <shortName evidence="10">LPA synthase</shortName>
    </alternativeName>
</protein>
<dbReference type="EMBL" id="CP023668">
    <property type="protein sequence ID" value="ATG97400.1"/>
    <property type="molecule type" value="Genomic_DNA"/>
</dbReference>
<keyword evidence="6 10" id="KW-0443">Lipid metabolism</keyword>
<comment type="similarity">
    <text evidence="10">Belongs to the PlsY family.</text>
</comment>
<keyword evidence="4 10" id="KW-0812">Transmembrane</keyword>
<keyword evidence="12" id="KW-1185">Reference proteome</keyword>
<dbReference type="EC" id="2.3.1.275" evidence="10"/>
<dbReference type="Proteomes" id="UP000232227">
    <property type="component" value="Chromosome"/>
</dbReference>
<dbReference type="UniPathway" id="UPA00085"/>
<evidence type="ECO:0000256" key="1">
    <source>
        <dbReference type="ARBA" id="ARBA00022475"/>
    </source>
</evidence>
<dbReference type="HAMAP" id="MF_01043">
    <property type="entry name" value="PlsY"/>
    <property type="match status" value="1"/>
</dbReference>
<keyword evidence="2 10" id="KW-0444">Lipid biosynthesis</keyword>
<dbReference type="GO" id="GO:0008654">
    <property type="term" value="P:phospholipid biosynthetic process"/>
    <property type="evidence" value="ECO:0007669"/>
    <property type="project" value="UniProtKB-UniRule"/>
</dbReference>
<comment type="function">
    <text evidence="10">Catalyzes the transfer of an acyl group from acyl-phosphate (acyl-PO(4)) to glycerol-3-phosphate (G3P) to form lysophosphatidic acid (LPA). This enzyme utilizes acyl-phosphate as fatty acyl donor, but not acyl-CoA or acyl-ACP.</text>
</comment>
<dbReference type="PANTHER" id="PTHR30309">
    <property type="entry name" value="INNER MEMBRANE PROTEIN YGIH"/>
    <property type="match status" value="1"/>
</dbReference>
<dbReference type="AlphaFoldDB" id="A0A291IRM2"/>
<evidence type="ECO:0000256" key="8">
    <source>
        <dbReference type="ARBA" id="ARBA00023209"/>
    </source>
</evidence>
<feature type="transmembrane region" description="Helical" evidence="10">
    <location>
        <begin position="218"/>
        <end position="240"/>
    </location>
</feature>
<feature type="transmembrane region" description="Helical" evidence="10">
    <location>
        <begin position="118"/>
        <end position="140"/>
    </location>
</feature>
<evidence type="ECO:0000256" key="4">
    <source>
        <dbReference type="ARBA" id="ARBA00022692"/>
    </source>
</evidence>
<dbReference type="SMART" id="SM01207">
    <property type="entry name" value="G3P_acyltransf"/>
    <property type="match status" value="1"/>
</dbReference>
<evidence type="ECO:0000256" key="9">
    <source>
        <dbReference type="ARBA" id="ARBA00023264"/>
    </source>
</evidence>
<proteinExistence type="inferred from homology"/>
<name>A0A291IRM2_9MOLU</name>
<comment type="subunit">
    <text evidence="10">Probably interacts with PlsX.</text>
</comment>
<evidence type="ECO:0000256" key="7">
    <source>
        <dbReference type="ARBA" id="ARBA00023136"/>
    </source>
</evidence>
<dbReference type="OrthoDB" id="9777124at2"/>
<reference evidence="11 12" key="1">
    <citation type="submission" date="2017-09" db="EMBL/GenBank/DDBJ databases">
        <title>SPAdes assembly of the Mesoplasma lactucae genome.</title>
        <authorList>
            <person name="Knight T.F."/>
            <person name="Rubinstein R."/>
            <person name="Citino T."/>
        </authorList>
    </citation>
    <scope>NUCLEOTIDE SEQUENCE [LARGE SCALE GENOMIC DNA]</scope>
    <source>
        <strain evidence="11 12">831-C4</strain>
    </source>
</reference>
<comment type="subcellular location">
    <subcellularLocation>
        <location evidence="10">Cell membrane</location>
        <topology evidence="10">Multi-pass membrane protein</topology>
    </subcellularLocation>
</comment>
<keyword evidence="3 10" id="KW-0808">Transferase</keyword>
<comment type="pathway">
    <text evidence="10">Lipid metabolism; phospholipid metabolism.</text>
</comment>
<dbReference type="GO" id="GO:0005886">
    <property type="term" value="C:plasma membrane"/>
    <property type="evidence" value="ECO:0007669"/>
    <property type="project" value="UniProtKB-SubCell"/>
</dbReference>
<evidence type="ECO:0000313" key="11">
    <source>
        <dbReference type="EMBL" id="ATG97400.1"/>
    </source>
</evidence>
<dbReference type="GO" id="GO:0043772">
    <property type="term" value="F:acyl-phosphate glycerol-3-phosphate acyltransferase activity"/>
    <property type="evidence" value="ECO:0007669"/>
    <property type="project" value="UniProtKB-UniRule"/>
</dbReference>
<feature type="transmembrane region" description="Helical" evidence="10">
    <location>
        <begin position="7"/>
        <end position="26"/>
    </location>
</feature>
<feature type="transmembrane region" description="Helical" evidence="10">
    <location>
        <begin position="55"/>
        <end position="77"/>
    </location>
</feature>
<dbReference type="PANTHER" id="PTHR30309:SF0">
    <property type="entry name" value="GLYCEROL-3-PHOSPHATE ACYLTRANSFERASE-RELATED"/>
    <property type="match status" value="1"/>
</dbReference>
<keyword evidence="1 10" id="KW-1003">Cell membrane</keyword>
<dbReference type="Pfam" id="PF02660">
    <property type="entry name" value="G3P_acyltransf"/>
    <property type="match status" value="1"/>
</dbReference>
<dbReference type="InterPro" id="IPR003811">
    <property type="entry name" value="G3P_acylTferase_PlsY"/>
</dbReference>
<keyword evidence="11" id="KW-0012">Acyltransferase</keyword>
<evidence type="ECO:0000256" key="10">
    <source>
        <dbReference type="HAMAP-Rule" id="MF_01043"/>
    </source>
</evidence>
<evidence type="ECO:0000313" key="12">
    <source>
        <dbReference type="Proteomes" id="UP000232227"/>
    </source>
</evidence>
<accession>A0A291IRM2</accession>
<keyword evidence="5 10" id="KW-1133">Transmembrane helix</keyword>
<keyword evidence="7 10" id="KW-0472">Membrane</keyword>
<comment type="catalytic activity">
    <reaction evidence="10">
        <text>an acyl phosphate + sn-glycerol 3-phosphate = a 1-acyl-sn-glycero-3-phosphate + phosphate</text>
        <dbReference type="Rhea" id="RHEA:34075"/>
        <dbReference type="ChEBI" id="CHEBI:43474"/>
        <dbReference type="ChEBI" id="CHEBI:57597"/>
        <dbReference type="ChEBI" id="CHEBI:57970"/>
        <dbReference type="ChEBI" id="CHEBI:59918"/>
        <dbReference type="EC" id="2.3.1.275"/>
    </reaction>
</comment>
<feature type="transmembrane region" description="Helical" evidence="10">
    <location>
        <begin position="147"/>
        <end position="166"/>
    </location>
</feature>
<keyword evidence="8 10" id="KW-0594">Phospholipid biosynthesis</keyword>
<dbReference type="KEGG" id="mlac:CP520_01335"/>
<evidence type="ECO:0000256" key="5">
    <source>
        <dbReference type="ARBA" id="ARBA00022989"/>
    </source>
</evidence>
<evidence type="ECO:0000256" key="6">
    <source>
        <dbReference type="ARBA" id="ARBA00023098"/>
    </source>
</evidence>
<organism evidence="11 12">
    <name type="scientific">Mesoplasma lactucae ATCC 49193</name>
    <dbReference type="NCBI Taxonomy" id="81460"/>
    <lineage>
        <taxon>Bacteria</taxon>
        <taxon>Bacillati</taxon>
        <taxon>Mycoplasmatota</taxon>
        <taxon>Mollicutes</taxon>
        <taxon>Entomoplasmatales</taxon>
        <taxon>Entomoplasmataceae</taxon>
        <taxon>Mesoplasma</taxon>
    </lineage>
</organism>
<sequence length="349" mass="39880">MHYLGIILASIIAYFIGSISWSTIIVKRVAGVDIRTVGSGNPGATNTVRVLGKGWGFLAALLDGLKTVVAGLVAVLFSLIPSYLFSETSYFIPALFALIGHCWPIYYKFKGGKAVSCFLGLIFISNIWYLLIFLVVWFIAAAISRRVSVASIAGAVTVGIVIWLPWLNGLNSFIWEWNGYQTWVDQAWNNAWTRFAWMNYLHMPIYENITSGHSGVKYGFASGMLEIQIVNIVGGLILLVRHKPNILRLWHHQEPETFPRLTPEERQKLWYLRLLKRPNHDERKELRRLKKIEKLEKKAARMNERYEAKSGKVNQKIEKLDNSKNNEKSKTETEVKITVKEEPSKKNRK</sequence>
<keyword evidence="9 10" id="KW-1208">Phospholipid metabolism</keyword>
<evidence type="ECO:0000256" key="2">
    <source>
        <dbReference type="ARBA" id="ARBA00022516"/>
    </source>
</evidence>